<dbReference type="InterPro" id="IPR004821">
    <property type="entry name" value="Cyt_trans-like"/>
</dbReference>
<evidence type="ECO:0000313" key="2">
    <source>
        <dbReference type="EMBL" id="CAB5215129.1"/>
    </source>
</evidence>
<dbReference type="Gene3D" id="3.40.50.620">
    <property type="entry name" value="HUPs"/>
    <property type="match status" value="1"/>
</dbReference>
<dbReference type="GO" id="GO:0003824">
    <property type="term" value="F:catalytic activity"/>
    <property type="evidence" value="ECO:0007669"/>
    <property type="project" value="InterPro"/>
</dbReference>
<dbReference type="SUPFAM" id="SSF52374">
    <property type="entry name" value="Nucleotidylyl transferase"/>
    <property type="match status" value="1"/>
</dbReference>
<reference evidence="2" key="1">
    <citation type="submission" date="2020-05" db="EMBL/GenBank/DDBJ databases">
        <authorList>
            <person name="Chiriac C."/>
            <person name="Salcher M."/>
            <person name="Ghai R."/>
            <person name="Kavagutti S V."/>
        </authorList>
    </citation>
    <scope>NUCLEOTIDE SEQUENCE</scope>
</reference>
<name>A0A6J7WKM4_9CAUD</name>
<protein>
    <recommendedName>
        <fullName evidence="1">Cytidyltransferase-like domain-containing protein</fullName>
    </recommendedName>
</protein>
<evidence type="ECO:0000259" key="1">
    <source>
        <dbReference type="Pfam" id="PF01467"/>
    </source>
</evidence>
<gene>
    <name evidence="2" type="ORF">UFOVP190_408</name>
</gene>
<accession>A0A6J7WKM4</accession>
<dbReference type="EMBL" id="LR798243">
    <property type="protein sequence ID" value="CAB5215129.1"/>
    <property type="molecule type" value="Genomic_DNA"/>
</dbReference>
<proteinExistence type="predicted"/>
<dbReference type="Pfam" id="PF01467">
    <property type="entry name" value="CTP_transf_like"/>
    <property type="match status" value="1"/>
</dbReference>
<dbReference type="InterPro" id="IPR014729">
    <property type="entry name" value="Rossmann-like_a/b/a_fold"/>
</dbReference>
<feature type="domain" description="Cytidyltransferase-like" evidence="1">
    <location>
        <begin position="14"/>
        <end position="69"/>
    </location>
</feature>
<sequence length="607" mass="68477">MFLSELREPQLLVILPGRFQPWHKGHHAVYNWLTGKFGRNNVYIATSNKTDNLKSPFSFAEKAYFMQLTGVPADRIIQATSPYQIDSVLAGGQVTVQNPDNTVVIFAVSEKDMAEDPRFSFAPKKDGSDSFFQPLKNIKDTKSMKQHGYIMTVPTFDFAVLGKPATSASEIRAQYKDADEKTRQAIVKDLFGRYTAEAEQIMNSKLAPAPAPTGTQPVAEDAAGVGVVKGGRDPRYVMATTGDQNDVTAATPKKNLKAFSLAEEDIDETIRKLGSQYRLYSGKGKNLGTFPTRAGAEKHEREVQYFKHANEGVAENWGEPLTGWHIVYARTGNKVSGTPDFDSRDSAQKYLMTKMSANHHNYRVAHADNLGTSAPTPMGGYLEETDDDDHGYLPTNLKLGAYRDEWDPRDYSAYPDEFKSNEQLREIVYNLVEEGVEPTVEVVSPRALIATQDWLADDRYRDGDPVFEEYEDHPVVLKVKLGEFYILDGHHRCSRALAANRMVKVYMFVAPQGVAEETKQRLDPKCWKGYHKAGTKMKGDTRVNNCVKNEGAVDDLEARRIEDLNRLMDEILTRFRTEKLPAQYRDALKQRLEKLKAERNSYYHART</sequence>
<organism evidence="2">
    <name type="scientific">uncultured Caudovirales phage</name>
    <dbReference type="NCBI Taxonomy" id="2100421"/>
    <lineage>
        <taxon>Viruses</taxon>
        <taxon>Duplodnaviria</taxon>
        <taxon>Heunggongvirae</taxon>
        <taxon>Uroviricota</taxon>
        <taxon>Caudoviricetes</taxon>
        <taxon>Peduoviridae</taxon>
        <taxon>Maltschvirus</taxon>
        <taxon>Maltschvirus maltsch</taxon>
    </lineage>
</organism>